<dbReference type="AlphaFoldDB" id="A0AA35TIC9"/>
<accession>A0AA35TIC9</accession>
<organism evidence="1 2">
    <name type="scientific">Geodia barretti</name>
    <name type="common">Barrett's horny sponge</name>
    <dbReference type="NCBI Taxonomy" id="519541"/>
    <lineage>
        <taxon>Eukaryota</taxon>
        <taxon>Metazoa</taxon>
        <taxon>Porifera</taxon>
        <taxon>Demospongiae</taxon>
        <taxon>Heteroscleromorpha</taxon>
        <taxon>Tetractinellida</taxon>
        <taxon>Astrophorina</taxon>
        <taxon>Geodiidae</taxon>
        <taxon>Geodia</taxon>
    </lineage>
</organism>
<dbReference type="Proteomes" id="UP001174909">
    <property type="component" value="Unassembled WGS sequence"/>
</dbReference>
<gene>
    <name evidence="1" type="ORF">GBAR_LOCUS26744</name>
</gene>
<evidence type="ECO:0000313" key="2">
    <source>
        <dbReference type="Proteomes" id="UP001174909"/>
    </source>
</evidence>
<protein>
    <submittedName>
        <fullName evidence="1">Uncharacterized protein</fullName>
    </submittedName>
</protein>
<keyword evidence="2" id="KW-1185">Reference proteome</keyword>
<proteinExistence type="predicted"/>
<dbReference type="EMBL" id="CASHTH010003729">
    <property type="protein sequence ID" value="CAI8048497.1"/>
    <property type="molecule type" value="Genomic_DNA"/>
</dbReference>
<evidence type="ECO:0000313" key="1">
    <source>
        <dbReference type="EMBL" id="CAI8048497.1"/>
    </source>
</evidence>
<sequence length="57" mass="6763">MRACDGKPASTRENVRNTFREHAASAKRSNVFYIEWLMRRGKRQLYYLQNADKVSKL</sequence>
<reference evidence="1" key="1">
    <citation type="submission" date="2023-03" db="EMBL/GenBank/DDBJ databases">
        <authorList>
            <person name="Steffen K."/>
            <person name="Cardenas P."/>
        </authorList>
    </citation>
    <scope>NUCLEOTIDE SEQUENCE</scope>
</reference>
<comment type="caution">
    <text evidence="1">The sequence shown here is derived from an EMBL/GenBank/DDBJ whole genome shotgun (WGS) entry which is preliminary data.</text>
</comment>
<name>A0AA35TIC9_GEOBA</name>